<reference evidence="6" key="1">
    <citation type="submission" date="2025-04" db="UniProtKB">
        <authorList>
            <consortium name="RefSeq"/>
        </authorList>
    </citation>
    <scope>IDENTIFICATION</scope>
    <source>
        <tissue evidence="6">Whole insect</tissue>
    </source>
</reference>
<dbReference type="PANTHER" id="PTHR23048:SF0">
    <property type="entry name" value="CALMODULIN LIKE 3"/>
    <property type="match status" value="1"/>
</dbReference>
<evidence type="ECO:0000313" key="5">
    <source>
        <dbReference type="Proteomes" id="UP001652700"/>
    </source>
</evidence>
<keyword evidence="5" id="KW-1185">Reference proteome</keyword>
<dbReference type="GO" id="GO:0005509">
    <property type="term" value="F:calcium ion binding"/>
    <property type="evidence" value="ECO:0007669"/>
    <property type="project" value="InterPro"/>
</dbReference>
<name>A0A6P7G9M9_DIAVI</name>
<feature type="region of interest" description="Disordered" evidence="2">
    <location>
        <begin position="159"/>
        <end position="192"/>
    </location>
</feature>
<proteinExistence type="predicted"/>
<dbReference type="GeneID" id="114335197"/>
<dbReference type="PROSITE" id="PS50222">
    <property type="entry name" value="EF_HAND_2"/>
    <property type="match status" value="4"/>
</dbReference>
<dbReference type="GO" id="GO:0016460">
    <property type="term" value="C:myosin II complex"/>
    <property type="evidence" value="ECO:0007669"/>
    <property type="project" value="TreeGrafter"/>
</dbReference>
<protein>
    <submittedName>
        <fullName evidence="6">Calmodulin-like</fullName>
    </submittedName>
</protein>
<keyword evidence="1" id="KW-0677">Repeat</keyword>
<dbReference type="Proteomes" id="UP001652700">
    <property type="component" value="Unplaced"/>
</dbReference>
<gene>
    <name evidence="6" type="primary">LOC114335197</name>
</gene>
<dbReference type="InterPro" id="IPR011992">
    <property type="entry name" value="EF-hand-dom_pair"/>
</dbReference>
<dbReference type="PANTHER" id="PTHR23048">
    <property type="entry name" value="MYOSIN LIGHT CHAIN 1, 3"/>
    <property type="match status" value="1"/>
</dbReference>
<feature type="domain" description="EF-hand" evidence="3">
    <location>
        <begin position="89"/>
        <end position="124"/>
    </location>
</feature>
<sequence>MEEVEDEETKSLLTDEQINEFQDAFDLFDRDDDATITVKEFCTIMRVFGQTQYEIELEEMFRAADVGEKGTINFGEFLGIMKQHYVEDKTSEGINEAFRAFDPLRKGIIPADDLREYMMAYGDHLTEEEASAFIKAADSNKDGQIMYEYFVSKMASKLEKPDKYQPKFAKSKSKTNNNINKKNNSSKNIQKR</sequence>
<dbReference type="AlphaFoldDB" id="A0A6P7G9M9"/>
<feature type="domain" description="EF-hand" evidence="3">
    <location>
        <begin position="125"/>
        <end position="160"/>
    </location>
</feature>
<evidence type="ECO:0000256" key="1">
    <source>
        <dbReference type="ARBA" id="ARBA00022737"/>
    </source>
</evidence>
<dbReference type="OrthoDB" id="26525at2759"/>
<dbReference type="EnsemblMetazoa" id="XM_028285394.2">
    <property type="protein sequence ID" value="XP_028141195.1"/>
    <property type="gene ID" value="LOC114335197"/>
</dbReference>
<feature type="compositionally biased region" description="Low complexity" evidence="2">
    <location>
        <begin position="174"/>
        <end position="192"/>
    </location>
</feature>
<dbReference type="InterPro" id="IPR050230">
    <property type="entry name" value="CALM/Myosin/TropC-like"/>
</dbReference>
<organism evidence="6">
    <name type="scientific">Diabrotica virgifera virgifera</name>
    <name type="common">western corn rootworm</name>
    <dbReference type="NCBI Taxonomy" id="50390"/>
    <lineage>
        <taxon>Eukaryota</taxon>
        <taxon>Metazoa</taxon>
        <taxon>Ecdysozoa</taxon>
        <taxon>Arthropoda</taxon>
        <taxon>Hexapoda</taxon>
        <taxon>Insecta</taxon>
        <taxon>Pterygota</taxon>
        <taxon>Neoptera</taxon>
        <taxon>Endopterygota</taxon>
        <taxon>Coleoptera</taxon>
        <taxon>Polyphaga</taxon>
        <taxon>Cucujiformia</taxon>
        <taxon>Chrysomeloidea</taxon>
        <taxon>Chrysomelidae</taxon>
        <taxon>Galerucinae</taxon>
        <taxon>Diabroticina</taxon>
        <taxon>Diabroticites</taxon>
        <taxon>Diabrotica</taxon>
    </lineage>
</organism>
<evidence type="ECO:0000313" key="4">
    <source>
        <dbReference type="EnsemblMetazoa" id="XP_028141195.1"/>
    </source>
</evidence>
<accession>A0A6P7G9M9</accession>
<dbReference type="CDD" id="cd00051">
    <property type="entry name" value="EFh"/>
    <property type="match status" value="2"/>
</dbReference>
<evidence type="ECO:0000256" key="2">
    <source>
        <dbReference type="SAM" id="MobiDB-lite"/>
    </source>
</evidence>
<dbReference type="SUPFAM" id="SSF47473">
    <property type="entry name" value="EF-hand"/>
    <property type="match status" value="1"/>
</dbReference>
<evidence type="ECO:0000259" key="3">
    <source>
        <dbReference type="PROSITE" id="PS50222"/>
    </source>
</evidence>
<dbReference type="RefSeq" id="XP_028141195.1">
    <property type="nucleotide sequence ID" value="XM_028285394.1"/>
</dbReference>
<feature type="domain" description="EF-hand" evidence="3">
    <location>
        <begin position="16"/>
        <end position="51"/>
    </location>
</feature>
<dbReference type="Gene3D" id="1.10.238.10">
    <property type="entry name" value="EF-hand"/>
    <property type="match status" value="2"/>
</dbReference>
<dbReference type="KEGG" id="dvv:114335197"/>
<evidence type="ECO:0000313" key="6">
    <source>
        <dbReference type="RefSeq" id="XP_028141195.1"/>
    </source>
</evidence>
<dbReference type="SMART" id="SM00054">
    <property type="entry name" value="EFh"/>
    <property type="match status" value="4"/>
</dbReference>
<feature type="domain" description="EF-hand" evidence="3">
    <location>
        <begin position="52"/>
        <end position="87"/>
    </location>
</feature>
<dbReference type="InParanoid" id="A0A6P7G9M9"/>
<dbReference type="FunFam" id="1.10.238.10:FF:000178">
    <property type="entry name" value="Calmodulin-2 A"/>
    <property type="match status" value="1"/>
</dbReference>
<dbReference type="InterPro" id="IPR002048">
    <property type="entry name" value="EF_hand_dom"/>
</dbReference>
<reference evidence="4" key="2">
    <citation type="submission" date="2025-05" db="UniProtKB">
        <authorList>
            <consortium name="EnsemblMetazoa"/>
        </authorList>
    </citation>
    <scope>IDENTIFICATION</scope>
</reference>
<dbReference type="Pfam" id="PF13499">
    <property type="entry name" value="EF-hand_7"/>
    <property type="match status" value="2"/>
</dbReference>